<evidence type="ECO:0000313" key="13">
    <source>
        <dbReference type="EMBL" id="MDC8015258.1"/>
    </source>
</evidence>
<feature type="region of interest" description="Disordered" evidence="12">
    <location>
        <begin position="94"/>
        <end position="164"/>
    </location>
</feature>
<evidence type="ECO:0000256" key="2">
    <source>
        <dbReference type="ARBA" id="ARBA00008445"/>
    </source>
</evidence>
<accession>A0A9X3YQN7</accession>
<dbReference type="PANTHER" id="PTHR34182:SF1">
    <property type="entry name" value="PROTEIN-EXPORT MEMBRANE PROTEIN SECG"/>
    <property type="match status" value="1"/>
</dbReference>
<proteinExistence type="inferred from homology"/>
<dbReference type="GO" id="GO:0043952">
    <property type="term" value="P:protein transport by the Sec complex"/>
    <property type="evidence" value="ECO:0007669"/>
    <property type="project" value="TreeGrafter"/>
</dbReference>
<evidence type="ECO:0000256" key="8">
    <source>
        <dbReference type="ARBA" id="ARBA00022989"/>
    </source>
</evidence>
<name>A0A9X3YQN7_9GAMM</name>
<keyword evidence="14" id="KW-1185">Reference proteome</keyword>
<evidence type="ECO:0000256" key="4">
    <source>
        <dbReference type="ARBA" id="ARBA00022448"/>
    </source>
</evidence>
<evidence type="ECO:0000256" key="6">
    <source>
        <dbReference type="ARBA" id="ARBA00022692"/>
    </source>
</evidence>
<keyword evidence="9 11" id="KW-0811">Translocation</keyword>
<protein>
    <recommendedName>
        <fullName evidence="3 11">Protein-export membrane protein SecG</fullName>
    </recommendedName>
</protein>
<dbReference type="GO" id="GO:0065002">
    <property type="term" value="P:intracellular protein transmembrane transport"/>
    <property type="evidence" value="ECO:0007669"/>
    <property type="project" value="TreeGrafter"/>
</dbReference>
<comment type="subcellular location">
    <subcellularLocation>
        <location evidence="1 11">Cell membrane</location>
        <topology evidence="1 11">Multi-pass membrane protein</topology>
    </subcellularLocation>
</comment>
<evidence type="ECO:0000256" key="9">
    <source>
        <dbReference type="ARBA" id="ARBA00023010"/>
    </source>
</evidence>
<feature type="compositionally biased region" description="Low complexity" evidence="12">
    <location>
        <begin position="118"/>
        <end position="147"/>
    </location>
</feature>
<feature type="transmembrane region" description="Helical" evidence="11">
    <location>
        <begin position="57"/>
        <end position="75"/>
    </location>
</feature>
<dbReference type="AlphaFoldDB" id="A0A9X3YQN7"/>
<keyword evidence="6 11" id="KW-0812">Transmembrane</keyword>
<organism evidence="13 14">
    <name type="scientific">Tahibacter soli</name>
    <dbReference type="NCBI Taxonomy" id="2983605"/>
    <lineage>
        <taxon>Bacteria</taxon>
        <taxon>Pseudomonadati</taxon>
        <taxon>Pseudomonadota</taxon>
        <taxon>Gammaproteobacteria</taxon>
        <taxon>Lysobacterales</taxon>
        <taxon>Rhodanobacteraceae</taxon>
        <taxon>Tahibacter</taxon>
    </lineage>
</organism>
<dbReference type="EMBL" id="JAOVZO020000020">
    <property type="protein sequence ID" value="MDC8015258.1"/>
    <property type="molecule type" value="Genomic_DNA"/>
</dbReference>
<comment type="function">
    <text evidence="11">Involved in protein export. Participates in an early event of protein translocation.</text>
</comment>
<keyword evidence="4 11" id="KW-0813">Transport</keyword>
<gene>
    <name evidence="13" type="primary">secG</name>
    <name evidence="13" type="ORF">OD750_022185</name>
</gene>
<dbReference type="Pfam" id="PF03840">
    <property type="entry name" value="SecG"/>
    <property type="match status" value="1"/>
</dbReference>
<feature type="compositionally biased region" description="Basic and acidic residues" evidence="12">
    <location>
        <begin position="148"/>
        <end position="164"/>
    </location>
</feature>
<dbReference type="PANTHER" id="PTHR34182">
    <property type="entry name" value="PROTEIN-EXPORT MEMBRANE PROTEIN SECG"/>
    <property type="match status" value="1"/>
</dbReference>
<comment type="caution">
    <text evidence="11">Lacks conserved residue(s) required for the propagation of feature annotation.</text>
</comment>
<keyword evidence="8 11" id="KW-1133">Transmembrane helix</keyword>
<evidence type="ECO:0000256" key="1">
    <source>
        <dbReference type="ARBA" id="ARBA00004651"/>
    </source>
</evidence>
<dbReference type="PRINTS" id="PR01651">
    <property type="entry name" value="SECGEXPORT"/>
</dbReference>
<dbReference type="GO" id="GO:0009306">
    <property type="term" value="P:protein secretion"/>
    <property type="evidence" value="ECO:0007669"/>
    <property type="project" value="UniProtKB-UniRule"/>
</dbReference>
<dbReference type="NCBIfam" id="TIGR00810">
    <property type="entry name" value="secG"/>
    <property type="match status" value="1"/>
</dbReference>
<dbReference type="GO" id="GO:0005886">
    <property type="term" value="C:plasma membrane"/>
    <property type="evidence" value="ECO:0007669"/>
    <property type="project" value="UniProtKB-SubCell"/>
</dbReference>
<comment type="caution">
    <text evidence="13">The sequence shown here is derived from an EMBL/GenBank/DDBJ whole genome shotgun (WGS) entry which is preliminary data.</text>
</comment>
<evidence type="ECO:0000256" key="10">
    <source>
        <dbReference type="ARBA" id="ARBA00023136"/>
    </source>
</evidence>
<dbReference type="Proteomes" id="UP001139971">
    <property type="component" value="Unassembled WGS sequence"/>
</dbReference>
<evidence type="ECO:0000256" key="12">
    <source>
        <dbReference type="SAM" id="MobiDB-lite"/>
    </source>
</evidence>
<reference evidence="13" key="1">
    <citation type="submission" date="2023-02" db="EMBL/GenBank/DDBJ databases">
        <title>Tahibacter soli sp. nov. isolated from soil.</title>
        <authorList>
            <person name="Baek J.H."/>
            <person name="Lee J.K."/>
            <person name="Choi D.G."/>
            <person name="Jeon C.O."/>
        </authorList>
    </citation>
    <scope>NUCLEOTIDE SEQUENCE</scope>
    <source>
        <strain evidence="13">BL</strain>
    </source>
</reference>
<evidence type="ECO:0000256" key="5">
    <source>
        <dbReference type="ARBA" id="ARBA00022475"/>
    </source>
</evidence>
<evidence type="ECO:0000256" key="3">
    <source>
        <dbReference type="ARBA" id="ARBA00017876"/>
    </source>
</evidence>
<dbReference type="InterPro" id="IPR004692">
    <property type="entry name" value="SecG"/>
</dbReference>
<evidence type="ECO:0000313" key="14">
    <source>
        <dbReference type="Proteomes" id="UP001139971"/>
    </source>
</evidence>
<keyword evidence="7 11" id="KW-0653">Protein transport</keyword>
<evidence type="ECO:0000256" key="11">
    <source>
        <dbReference type="RuleBase" id="RU365087"/>
    </source>
</evidence>
<keyword evidence="5 11" id="KW-1003">Cell membrane</keyword>
<dbReference type="GO" id="GO:0015450">
    <property type="term" value="F:protein-transporting ATPase activity"/>
    <property type="evidence" value="ECO:0007669"/>
    <property type="project" value="UniProtKB-UniRule"/>
</dbReference>
<keyword evidence="10 11" id="KW-0472">Membrane</keyword>
<sequence>MLLTIFNVFYILIAVAMVALILLQRGAGADAGSGFGAGASATVFGARGSANFLSRATAVLAGLFFLLSLGMGMYLSRGGGAGIRPQTDLGVMSGVEVPSATEKAPASATPPAGDVPQAATPAPAASASDKPASDTTEVPKPVPAEAAPAKDGKTDAKADESKKN</sequence>
<comment type="similarity">
    <text evidence="2 11">Belongs to the SecG family.</text>
</comment>
<evidence type="ECO:0000256" key="7">
    <source>
        <dbReference type="ARBA" id="ARBA00022927"/>
    </source>
</evidence>